<dbReference type="InterPro" id="IPR001373">
    <property type="entry name" value="Cullin_N"/>
</dbReference>
<dbReference type="PANTHER" id="PTHR11932">
    <property type="entry name" value="CULLIN"/>
    <property type="match status" value="1"/>
</dbReference>
<evidence type="ECO:0000259" key="4">
    <source>
        <dbReference type="Pfam" id="PF08385"/>
    </source>
</evidence>
<dbReference type="SUPFAM" id="SSF74788">
    <property type="entry name" value="Cullin repeat-like"/>
    <property type="match status" value="1"/>
</dbReference>
<dbReference type="KEGG" id="lbc:LACBIDRAFT_313063"/>
<dbReference type="GeneID" id="6084325"/>
<feature type="compositionally biased region" description="Basic and acidic residues" evidence="2">
    <location>
        <begin position="521"/>
        <end position="530"/>
    </location>
</feature>
<dbReference type="AlphaFoldDB" id="B0DXG2"/>
<reference evidence="5 6" key="1">
    <citation type="journal article" date="2008" name="Nature">
        <title>The genome of Laccaria bicolor provides insights into mycorrhizal symbiosis.</title>
        <authorList>
            <person name="Martin F."/>
            <person name="Aerts A."/>
            <person name="Ahren D."/>
            <person name="Brun A."/>
            <person name="Danchin E.G.J."/>
            <person name="Duchaussoy F."/>
            <person name="Gibon J."/>
            <person name="Kohler A."/>
            <person name="Lindquist E."/>
            <person name="Pereda V."/>
            <person name="Salamov A."/>
            <person name="Shapiro H.J."/>
            <person name="Wuyts J."/>
            <person name="Blaudez D."/>
            <person name="Buee M."/>
            <person name="Brokstein P."/>
            <person name="Canbaeck B."/>
            <person name="Cohen D."/>
            <person name="Courty P.E."/>
            <person name="Coutinho P.M."/>
            <person name="Delaruelle C."/>
            <person name="Detter J.C."/>
            <person name="Deveau A."/>
            <person name="DiFazio S."/>
            <person name="Duplessis S."/>
            <person name="Fraissinet-Tachet L."/>
            <person name="Lucic E."/>
            <person name="Frey-Klett P."/>
            <person name="Fourrey C."/>
            <person name="Feussner I."/>
            <person name="Gay G."/>
            <person name="Grimwood J."/>
            <person name="Hoegger P.J."/>
            <person name="Jain P."/>
            <person name="Kilaru S."/>
            <person name="Labbe J."/>
            <person name="Lin Y.C."/>
            <person name="Legue V."/>
            <person name="Le Tacon F."/>
            <person name="Marmeisse R."/>
            <person name="Melayah D."/>
            <person name="Montanini B."/>
            <person name="Muratet M."/>
            <person name="Nehls U."/>
            <person name="Niculita-Hirzel H."/>
            <person name="Oudot-Le Secq M.P."/>
            <person name="Peter M."/>
            <person name="Quesneville H."/>
            <person name="Rajashekar B."/>
            <person name="Reich M."/>
            <person name="Rouhier N."/>
            <person name="Schmutz J."/>
            <person name="Yin T."/>
            <person name="Chalot M."/>
            <person name="Henrissat B."/>
            <person name="Kuees U."/>
            <person name="Lucas S."/>
            <person name="Van de Peer Y."/>
            <person name="Podila G.K."/>
            <person name="Polle A."/>
            <person name="Pukkila P.J."/>
            <person name="Richardson P.M."/>
            <person name="Rouze P."/>
            <person name="Sanders I.R."/>
            <person name="Stajich J.E."/>
            <person name="Tunlid A."/>
            <person name="Tuskan G."/>
            <person name="Grigoriev I.V."/>
        </authorList>
    </citation>
    <scope>NUCLEOTIDE SEQUENCE [LARGE SCALE GENOMIC DNA]</scope>
    <source>
        <strain evidence="6">S238N-H82 / ATCC MYA-4686</strain>
    </source>
</reference>
<feature type="region of interest" description="Disordered" evidence="2">
    <location>
        <begin position="511"/>
        <end position="530"/>
    </location>
</feature>
<evidence type="ECO:0000256" key="1">
    <source>
        <dbReference type="ARBA" id="ARBA00006019"/>
    </source>
</evidence>
<organism evidence="6">
    <name type="scientific">Laccaria bicolor (strain S238N-H82 / ATCC MYA-4686)</name>
    <name type="common">Bicoloured deceiver</name>
    <name type="synonym">Laccaria laccata var. bicolor</name>
    <dbReference type="NCBI Taxonomy" id="486041"/>
    <lineage>
        <taxon>Eukaryota</taxon>
        <taxon>Fungi</taxon>
        <taxon>Dikarya</taxon>
        <taxon>Basidiomycota</taxon>
        <taxon>Agaricomycotina</taxon>
        <taxon>Agaricomycetes</taxon>
        <taxon>Agaricomycetidae</taxon>
        <taxon>Agaricales</taxon>
        <taxon>Agaricineae</taxon>
        <taxon>Hydnangiaceae</taxon>
        <taxon>Laccaria</taxon>
    </lineage>
</organism>
<dbReference type="EMBL" id="DS547147">
    <property type="protein sequence ID" value="EDR00671.1"/>
    <property type="molecule type" value="Genomic_DNA"/>
</dbReference>
<accession>B0DXG2</accession>
<dbReference type="OrthoDB" id="27073at2759"/>
<dbReference type="Proteomes" id="UP000001194">
    <property type="component" value="Unassembled WGS sequence"/>
</dbReference>
<evidence type="ECO:0000256" key="2">
    <source>
        <dbReference type="SAM" id="MobiDB-lite"/>
    </source>
</evidence>
<dbReference type="InterPro" id="IPR016159">
    <property type="entry name" value="Cullin_repeat-like_dom_sf"/>
</dbReference>
<sequence>MATSVFALLTLPNTSKGLTALQPTVVDAVNIVGSASPRRKVARLATDSDSASASRSRPATIHKPGASIRIRILDSDGTWDKKSDSTEQFGLVRRCIKISLTRAGFDMLPATYERIFSTCRALVVDYKRGEDLYGALKLEVEQSLTALAGIMIEEPKEEIDWLADFAKHCEWFESQIALIESLLTYLDQVYVVNEHRAIPIHELVFSLFTQRIFENPRIAERLRSGISKWVVAERNLRIPHSKRKNVEEVIKHLIIHSQYSSFEEYYIQFTRSYYQADSADCATELSGDPQGFFKHIMTRIQEETERSKAILVVGSWGLVREATEKALLDNRSKWIAFESSYMTAGDLTTLFILFYIQQIFELHVPQHSPLARQLKAIQVVIKLIRDISSGTASQGVNFWMSLEWALEGMEAQSRSEEVRNAMDASKNAKTSQATVGFIADTRLKDFTNIVRKCNRLMKYFPLNNLFSSTTSTRISLDDVLLPILTSHRLACTPYPTFKRLLTQTTAGLGGEGGVGGDMDMEEVKGELSGR</sequence>
<evidence type="ECO:0000313" key="5">
    <source>
        <dbReference type="EMBL" id="EDR00671.1"/>
    </source>
</evidence>
<keyword evidence="6" id="KW-1185">Reference proteome</keyword>
<comment type="similarity">
    <text evidence="1">Belongs to the cullin family.</text>
</comment>
<dbReference type="InParanoid" id="B0DXG2"/>
<feature type="domain" description="Cullin N-terminal" evidence="3">
    <location>
        <begin position="109"/>
        <end position="354"/>
    </location>
</feature>
<dbReference type="Gene3D" id="1.20.1310.10">
    <property type="entry name" value="Cullin Repeats"/>
    <property type="match status" value="2"/>
</dbReference>
<dbReference type="InterPro" id="IPR045093">
    <property type="entry name" value="Cullin"/>
</dbReference>
<dbReference type="Pfam" id="PF08385">
    <property type="entry name" value="DHC_N1"/>
    <property type="match status" value="1"/>
</dbReference>
<dbReference type="GO" id="GO:0031625">
    <property type="term" value="F:ubiquitin protein ligase binding"/>
    <property type="evidence" value="ECO:0007669"/>
    <property type="project" value="InterPro"/>
</dbReference>
<dbReference type="Pfam" id="PF00888">
    <property type="entry name" value="Cullin"/>
    <property type="match status" value="1"/>
</dbReference>
<evidence type="ECO:0000313" key="6">
    <source>
        <dbReference type="Proteomes" id="UP000001194"/>
    </source>
</evidence>
<name>B0DXG2_LACBS</name>
<dbReference type="HOGENOM" id="CLU_038714_0_0_1"/>
<dbReference type="STRING" id="486041.B0DXG2"/>
<protein>
    <submittedName>
        <fullName evidence="5">Predicted protein</fullName>
    </submittedName>
</protein>
<dbReference type="InterPro" id="IPR013594">
    <property type="entry name" value="Dynein_heavy_tail"/>
</dbReference>
<proteinExistence type="inferred from homology"/>
<dbReference type="RefSeq" id="XP_001888680.1">
    <property type="nucleotide sequence ID" value="XM_001888645.1"/>
</dbReference>
<evidence type="ECO:0000259" key="3">
    <source>
        <dbReference type="Pfam" id="PF00888"/>
    </source>
</evidence>
<feature type="domain" description="Dynein heavy chain tail" evidence="4">
    <location>
        <begin position="375"/>
        <end position="484"/>
    </location>
</feature>
<dbReference type="GO" id="GO:0006511">
    <property type="term" value="P:ubiquitin-dependent protein catabolic process"/>
    <property type="evidence" value="ECO:0007669"/>
    <property type="project" value="InterPro"/>
</dbReference>
<gene>
    <name evidence="5" type="ORF">LACBIDRAFT_313063</name>
</gene>